<dbReference type="AlphaFoldDB" id="A0A8H7ZTF0"/>
<dbReference type="Proteomes" id="UP000673691">
    <property type="component" value="Unassembled WGS sequence"/>
</dbReference>
<proteinExistence type="predicted"/>
<dbReference type="OrthoDB" id="197967at2759"/>
<feature type="compositionally biased region" description="Basic residues" evidence="1">
    <location>
        <begin position="223"/>
        <end position="232"/>
    </location>
</feature>
<gene>
    <name evidence="2" type="ORF">BJ554DRAFT_514</name>
</gene>
<dbReference type="InterPro" id="IPR019129">
    <property type="entry name" value="Folate-sensitive_fs_Fra10Ac1"/>
</dbReference>
<dbReference type="Pfam" id="PF09725">
    <property type="entry name" value="Fra10Ac1"/>
    <property type="match status" value="1"/>
</dbReference>
<feature type="compositionally biased region" description="Basic residues" evidence="1">
    <location>
        <begin position="190"/>
        <end position="204"/>
    </location>
</feature>
<feature type="region of interest" description="Disordered" evidence="1">
    <location>
        <begin position="1"/>
        <end position="34"/>
    </location>
</feature>
<feature type="compositionally biased region" description="Basic and acidic residues" evidence="1">
    <location>
        <begin position="328"/>
        <end position="343"/>
    </location>
</feature>
<keyword evidence="3" id="KW-1185">Reference proteome</keyword>
<feature type="region of interest" description="Disordered" evidence="1">
    <location>
        <begin position="175"/>
        <end position="456"/>
    </location>
</feature>
<feature type="compositionally biased region" description="Low complexity" evidence="1">
    <location>
        <begin position="349"/>
        <end position="361"/>
    </location>
</feature>
<comment type="caution">
    <text evidence="2">The sequence shown here is derived from an EMBL/GenBank/DDBJ whole genome shotgun (WGS) entry which is preliminary data.</text>
</comment>
<evidence type="ECO:0000256" key="1">
    <source>
        <dbReference type="SAM" id="MobiDB-lite"/>
    </source>
</evidence>
<feature type="compositionally biased region" description="Basic and acidic residues" evidence="1">
    <location>
        <begin position="175"/>
        <end position="189"/>
    </location>
</feature>
<accession>A0A8H7ZTF0</accession>
<reference evidence="2 3" key="1">
    <citation type="journal article" name="Sci. Rep.">
        <title>Genome-scale phylogenetic analyses confirm Olpidium as the closest living zoosporic fungus to the non-flagellated, terrestrial fungi.</title>
        <authorList>
            <person name="Chang Y."/>
            <person name="Rochon D."/>
            <person name="Sekimoto S."/>
            <person name="Wang Y."/>
            <person name="Chovatia M."/>
            <person name="Sandor L."/>
            <person name="Salamov A."/>
            <person name="Grigoriev I.V."/>
            <person name="Stajich J.E."/>
            <person name="Spatafora J.W."/>
        </authorList>
    </citation>
    <scope>NUCLEOTIDE SEQUENCE [LARGE SCALE GENOMIC DNA]</scope>
    <source>
        <strain evidence="2">S191</strain>
    </source>
</reference>
<sequence>MAALRPARPPPSVRARRFAAAGDDAVPEAPPSAAELHSRKVFRNELNGLGAWTRHKYFVDTYLRVYGGAEKLAERQREAEKEYITDPDEDENQLTWEQRVAKKYYGRLFKEYCIAELKRYDEGKGQFVCGALRCEEEEDLKSWEVNFAYSEGGERKNALVKLRLCPDCSAKLHHSREEKDFSAAGEESRRRHRKKEKRKRTRLPARREASSGGESSSEDDDRRHRRRRHNSRRPPEHGDDVGGRGTGADDGSPRRAPFLGSESSSKKDDRHCRRRRRKSGRQLGRGDDVASDGTGGENGLLSRAPFSDGELSSEEDDRRHRRRRRNSDRRPERGGDTRGDRTGGGKGSPGRAPSSAGESSSLSPAQKEDRSHWRMRRKSGRRSERGGDTGGGRTDGEDGSLKKHRRRTASGVSEGGGQWRQAHVAGWSPATIPAAAESEPDRRKAVPEGDLGGRRPLLCRPVQIAPKPVPHLPPSLCLS</sequence>
<protein>
    <submittedName>
        <fullName evidence="2">Folate-sensitive fragile site protein Fra10Ac1-domain-containing protein</fullName>
    </submittedName>
</protein>
<name>A0A8H7ZTF0_9FUNG</name>
<evidence type="ECO:0000313" key="2">
    <source>
        <dbReference type="EMBL" id="KAG5459119.1"/>
    </source>
</evidence>
<dbReference type="EMBL" id="JAEFCI010007340">
    <property type="protein sequence ID" value="KAG5459119.1"/>
    <property type="molecule type" value="Genomic_DNA"/>
</dbReference>
<organism evidence="2 3">
    <name type="scientific">Olpidium bornovanus</name>
    <dbReference type="NCBI Taxonomy" id="278681"/>
    <lineage>
        <taxon>Eukaryota</taxon>
        <taxon>Fungi</taxon>
        <taxon>Fungi incertae sedis</taxon>
        <taxon>Olpidiomycota</taxon>
        <taxon>Olpidiomycotina</taxon>
        <taxon>Olpidiomycetes</taxon>
        <taxon>Olpidiales</taxon>
        <taxon>Olpidiaceae</taxon>
        <taxon>Olpidium</taxon>
    </lineage>
</organism>
<feature type="compositionally biased region" description="Basic and acidic residues" evidence="1">
    <location>
        <begin position="233"/>
        <end position="242"/>
    </location>
</feature>
<evidence type="ECO:0000313" key="3">
    <source>
        <dbReference type="Proteomes" id="UP000673691"/>
    </source>
</evidence>
<feature type="compositionally biased region" description="Basic and acidic residues" evidence="1">
    <location>
        <begin position="439"/>
        <end position="453"/>
    </location>
</feature>